<dbReference type="EMBL" id="JBHRUV010000017">
    <property type="protein sequence ID" value="MFC3265423.1"/>
    <property type="molecule type" value="Genomic_DNA"/>
</dbReference>
<reference evidence="2" key="1">
    <citation type="journal article" date="2019" name="Int. J. Syst. Evol. Microbiol.">
        <title>The Global Catalogue of Microorganisms (GCM) 10K type strain sequencing project: providing services to taxonomists for standard genome sequencing and annotation.</title>
        <authorList>
            <consortium name="The Broad Institute Genomics Platform"/>
            <consortium name="The Broad Institute Genome Sequencing Center for Infectious Disease"/>
            <person name="Wu L."/>
            <person name="Ma J."/>
        </authorList>
    </citation>
    <scope>NUCLEOTIDE SEQUENCE [LARGE SCALE GENOMIC DNA]</scope>
    <source>
        <strain evidence="2">CCM 7941</strain>
    </source>
</reference>
<organism evidence="1 2">
    <name type="scientific">Camelimonas abortus</name>
    <dbReference type="NCBI Taxonomy" id="1017184"/>
    <lineage>
        <taxon>Bacteria</taxon>
        <taxon>Pseudomonadati</taxon>
        <taxon>Pseudomonadota</taxon>
        <taxon>Alphaproteobacteria</taxon>
        <taxon>Hyphomicrobiales</taxon>
        <taxon>Chelatococcaceae</taxon>
        <taxon>Camelimonas</taxon>
    </lineage>
</organism>
<protein>
    <submittedName>
        <fullName evidence="1">Uncharacterized protein</fullName>
    </submittedName>
</protein>
<name>A0ABV7LCR6_9HYPH</name>
<dbReference type="RefSeq" id="WP_376831777.1">
    <property type="nucleotide sequence ID" value="NZ_JBHLWR010000006.1"/>
</dbReference>
<keyword evidence="2" id="KW-1185">Reference proteome</keyword>
<evidence type="ECO:0000313" key="1">
    <source>
        <dbReference type="EMBL" id="MFC3265423.1"/>
    </source>
</evidence>
<gene>
    <name evidence="1" type="ORF">ACFOEX_03465</name>
</gene>
<dbReference type="Proteomes" id="UP001595536">
    <property type="component" value="Unassembled WGS sequence"/>
</dbReference>
<evidence type="ECO:0000313" key="2">
    <source>
        <dbReference type="Proteomes" id="UP001595536"/>
    </source>
</evidence>
<comment type="caution">
    <text evidence="1">The sequence shown here is derived from an EMBL/GenBank/DDBJ whole genome shotgun (WGS) entry which is preliminary data.</text>
</comment>
<accession>A0ABV7LCR6</accession>
<sequence length="143" mass="15318">MKEAAIDHQFLRLTQGAARSAGSGPLSLDCCGGMWAKVNLRPCPDRAPPSPHIAFNMSQPVGVFAPSSAAVNNRRRSPAQIVNEPLIIRRSGIVNHDGVTSRLGAGVGDDMWTPLDVGLSTSKQENQIQDSEFSLFLRIGCAH</sequence>
<proteinExistence type="predicted"/>